<proteinExistence type="predicted"/>
<organism evidence="1 2">
    <name type="scientific">Montanilutibacter psychrotolerans</name>
    <dbReference type="NCBI Taxonomy" id="1327343"/>
    <lineage>
        <taxon>Bacteria</taxon>
        <taxon>Pseudomonadati</taxon>
        <taxon>Pseudomonadota</taxon>
        <taxon>Gammaproteobacteria</taxon>
        <taxon>Lysobacterales</taxon>
        <taxon>Lysobacteraceae</taxon>
        <taxon>Montanilutibacter</taxon>
    </lineage>
</organism>
<protein>
    <submittedName>
        <fullName evidence="1">Uncharacterized protein</fullName>
    </submittedName>
</protein>
<sequence>MQYVDGESVLLGDKVYLDSGMTGVVVAVIDAGEYSAGYREEEWSYLSVGALVESTEAGLIHYPDSSSGFTLLKRAADRVS</sequence>
<dbReference type="RefSeq" id="WP_148040900.1">
    <property type="nucleotide sequence ID" value="NZ_RIBS01000001.1"/>
</dbReference>
<comment type="caution">
    <text evidence="1">The sequence shown here is derived from an EMBL/GenBank/DDBJ whole genome shotgun (WGS) entry which is preliminary data.</text>
</comment>
<dbReference type="AlphaFoldDB" id="A0A3M8SY82"/>
<name>A0A3M8SY82_9GAMM</name>
<gene>
    <name evidence="1" type="ORF">EER27_02485</name>
</gene>
<evidence type="ECO:0000313" key="2">
    <source>
        <dbReference type="Proteomes" id="UP000267049"/>
    </source>
</evidence>
<accession>A0A3M8SY82</accession>
<dbReference type="EMBL" id="RIBS01000001">
    <property type="protein sequence ID" value="RNF86307.1"/>
    <property type="molecule type" value="Genomic_DNA"/>
</dbReference>
<reference evidence="1 2" key="1">
    <citation type="submission" date="2018-11" db="EMBL/GenBank/DDBJ databases">
        <title>Lysobacter cryohumiis sp. nov., isolated from soil in the Tianshan Mountains, Xinjiang, China.</title>
        <authorList>
            <person name="Luo Y."/>
            <person name="Sheng H."/>
        </authorList>
    </citation>
    <scope>NUCLEOTIDE SEQUENCE [LARGE SCALE GENOMIC DNA]</scope>
    <source>
        <strain evidence="1 2">ZS60</strain>
    </source>
</reference>
<evidence type="ECO:0000313" key="1">
    <source>
        <dbReference type="EMBL" id="RNF86307.1"/>
    </source>
</evidence>
<keyword evidence="2" id="KW-1185">Reference proteome</keyword>
<dbReference type="Proteomes" id="UP000267049">
    <property type="component" value="Unassembled WGS sequence"/>
</dbReference>
<dbReference type="OrthoDB" id="9135677at2"/>